<gene>
    <name evidence="9" type="ORF">DBRI00130_LOCUS9964</name>
    <name evidence="10" type="ORF">DBRI00130_LOCUS9965</name>
</gene>
<comment type="similarity">
    <text evidence="1">Belongs to the glycosyltransferase 28 family.</text>
</comment>
<dbReference type="InterPro" id="IPR009695">
    <property type="entry name" value="Diacylglyc_glucosyltr_N"/>
</dbReference>
<dbReference type="SUPFAM" id="SSF53756">
    <property type="entry name" value="UDP-Glycosyltransferase/glycogen phosphorylase"/>
    <property type="match status" value="1"/>
</dbReference>
<keyword evidence="4" id="KW-0808">Transferase</keyword>
<reference evidence="9" key="1">
    <citation type="submission" date="2021-01" db="EMBL/GenBank/DDBJ databases">
        <authorList>
            <person name="Corre E."/>
            <person name="Pelletier E."/>
            <person name="Niang G."/>
            <person name="Scheremetjew M."/>
            <person name="Finn R."/>
            <person name="Kale V."/>
            <person name="Holt S."/>
            <person name="Cochrane G."/>
            <person name="Meng A."/>
            <person name="Brown T."/>
            <person name="Cohen L."/>
        </authorList>
    </citation>
    <scope>NUCLEOTIDE SEQUENCE</scope>
    <source>
        <strain evidence="9">GSO104</strain>
    </source>
</reference>
<organism evidence="9">
    <name type="scientific">Ditylum brightwellii</name>
    <dbReference type="NCBI Taxonomy" id="49249"/>
    <lineage>
        <taxon>Eukaryota</taxon>
        <taxon>Sar</taxon>
        <taxon>Stramenopiles</taxon>
        <taxon>Ochrophyta</taxon>
        <taxon>Bacillariophyta</taxon>
        <taxon>Mediophyceae</taxon>
        <taxon>Lithodesmiophycidae</taxon>
        <taxon>Lithodesmiales</taxon>
        <taxon>Lithodesmiaceae</taxon>
        <taxon>Ditylum</taxon>
    </lineage>
</organism>
<dbReference type="Pfam" id="PF04101">
    <property type="entry name" value="Glyco_tran_28_C"/>
    <property type="match status" value="1"/>
</dbReference>
<proteinExistence type="inferred from homology"/>
<dbReference type="GO" id="GO:0031969">
    <property type="term" value="C:chloroplast membrane"/>
    <property type="evidence" value="ECO:0007669"/>
    <property type="project" value="UniProtKB-SubCell"/>
</dbReference>
<keyword evidence="3" id="KW-0328">Glycosyltransferase</keyword>
<feature type="domain" description="Diacylglycerol glucosyltransferase N-terminal" evidence="8">
    <location>
        <begin position="82"/>
        <end position="252"/>
    </location>
</feature>
<dbReference type="PANTHER" id="PTHR43025">
    <property type="entry name" value="MONOGALACTOSYLDIACYLGLYCEROL SYNTHASE"/>
    <property type="match status" value="1"/>
</dbReference>
<name>A0A6V2D7A0_9STRA</name>
<feature type="compositionally biased region" description="Polar residues" evidence="6">
    <location>
        <begin position="9"/>
        <end position="18"/>
    </location>
</feature>
<dbReference type="Gene3D" id="3.40.50.2000">
    <property type="entry name" value="Glycogen Phosphorylase B"/>
    <property type="match status" value="1"/>
</dbReference>
<dbReference type="EMBL" id="HBNS01012349">
    <property type="protein sequence ID" value="CAE4597827.1"/>
    <property type="molecule type" value="Transcribed_RNA"/>
</dbReference>
<evidence type="ECO:0000256" key="2">
    <source>
        <dbReference type="ARBA" id="ARBA00012615"/>
    </source>
</evidence>
<evidence type="ECO:0000313" key="9">
    <source>
        <dbReference type="EMBL" id="CAE4597825.1"/>
    </source>
</evidence>
<comment type="subcellular location">
    <subcellularLocation>
        <location evidence="5">Plastid</location>
        <location evidence="5">Chloroplast membrane</location>
    </subcellularLocation>
</comment>
<evidence type="ECO:0000256" key="4">
    <source>
        <dbReference type="ARBA" id="ARBA00022679"/>
    </source>
</evidence>
<evidence type="ECO:0000313" key="10">
    <source>
        <dbReference type="EMBL" id="CAE4597827.1"/>
    </source>
</evidence>
<feature type="compositionally biased region" description="Polar residues" evidence="6">
    <location>
        <begin position="416"/>
        <end position="450"/>
    </location>
</feature>
<dbReference type="InterPro" id="IPR007235">
    <property type="entry name" value="Glyco_trans_28_C"/>
</dbReference>
<dbReference type="GO" id="GO:0046509">
    <property type="term" value="F:1,2-diacylglycerol 3-beta-galactosyltransferase activity"/>
    <property type="evidence" value="ECO:0007669"/>
    <property type="project" value="UniProtKB-EC"/>
</dbReference>
<evidence type="ECO:0000259" key="7">
    <source>
        <dbReference type="Pfam" id="PF04101"/>
    </source>
</evidence>
<sequence length="643" mass="68934">MMDCVPAPIQTSKQSSPFDTVLEGNPEADQDVAAQETSLASPSSVMSVNSLESDEEDVRIPEPTTKTGLKILFLSSDTGGGHRASAESLAAQFERLFPGSTYALLDTVEKDGVYPYNTLVSAYKHLGARPQQWKLFYNVTNTRAFETIADVHLKVMCERATRRRIMSYNPDVVVSVHPLMTGVPCLACDNITKQTGINLPMFTVVTDLGSAHCAWFANGVEKMFVASNQIRNLAKTRGHVPDDKLAQYGLPIRHDFAVQAELMGDRMSVEGRAHQLKIRTDLGLPNLERKTALVMGGGDGFGSLSDIVDALYVEFFSRGIDANIIVVCGRNEELKNSLEKRDWDTVLEQYRMVKETGGRGLKSSNFTGGLTSLSADYCTMGMHGDQGAVGCLSGDVTQTLRRILSSGSMGLESALSLPTTTMPNTQVSPPSSPTISNGRSSPLASSTAANEKTVANEDMTPTKAGTTIQLDQVPPMGSPTPDQLVESDTSAASFEVLRFDEAATPGNVTVIGLGFVTRMAEYMVAADVLVSKAGPGTIAEAASLSLPVMLTSFLPGQEEGNVDYVIDGKFGAFCSDTDPLGIAEEVSAWMLDDEKLATLSKAAKSNGNPNAAAEIVQAIGDRALKWKKINRGELDSEISSQTR</sequence>
<evidence type="ECO:0000256" key="5">
    <source>
        <dbReference type="ARBA" id="ARBA00046299"/>
    </source>
</evidence>
<dbReference type="Pfam" id="PF06925">
    <property type="entry name" value="MGDG_synth"/>
    <property type="match status" value="1"/>
</dbReference>
<feature type="region of interest" description="Disordered" evidence="6">
    <location>
        <begin position="1"/>
        <end position="58"/>
    </location>
</feature>
<dbReference type="PANTHER" id="PTHR43025:SF3">
    <property type="entry name" value="MONOGALACTOSYLDIACYLGLYCEROL SYNTHASE 1, CHLOROPLASTIC"/>
    <property type="match status" value="1"/>
</dbReference>
<evidence type="ECO:0000256" key="3">
    <source>
        <dbReference type="ARBA" id="ARBA00022676"/>
    </source>
</evidence>
<dbReference type="EMBL" id="HBNS01012348">
    <property type="protein sequence ID" value="CAE4597825.1"/>
    <property type="molecule type" value="Transcribed_RNA"/>
</dbReference>
<dbReference type="AlphaFoldDB" id="A0A6V2D7A0"/>
<protein>
    <recommendedName>
        <fullName evidence="2">monogalactosyldiacylglycerol synthase</fullName>
        <ecNumber evidence="2">2.4.1.46</ecNumber>
    </recommendedName>
</protein>
<feature type="region of interest" description="Disordered" evidence="6">
    <location>
        <begin position="414"/>
        <end position="462"/>
    </location>
</feature>
<feature type="compositionally biased region" description="Polar residues" evidence="6">
    <location>
        <begin position="35"/>
        <end position="51"/>
    </location>
</feature>
<accession>A0A6V2D7A0</accession>
<dbReference type="GO" id="GO:0009247">
    <property type="term" value="P:glycolipid biosynthetic process"/>
    <property type="evidence" value="ECO:0007669"/>
    <property type="project" value="InterPro"/>
</dbReference>
<evidence type="ECO:0000256" key="6">
    <source>
        <dbReference type="SAM" id="MobiDB-lite"/>
    </source>
</evidence>
<evidence type="ECO:0000259" key="8">
    <source>
        <dbReference type="Pfam" id="PF06925"/>
    </source>
</evidence>
<evidence type="ECO:0000256" key="1">
    <source>
        <dbReference type="ARBA" id="ARBA00006962"/>
    </source>
</evidence>
<dbReference type="InterPro" id="IPR050519">
    <property type="entry name" value="Glycosyltransf_28_UgtP"/>
</dbReference>
<feature type="domain" description="Glycosyl transferase family 28 C-terminal" evidence="7">
    <location>
        <begin position="508"/>
        <end position="614"/>
    </location>
</feature>
<dbReference type="EC" id="2.4.1.46" evidence="2"/>